<dbReference type="SUPFAM" id="SSF53756">
    <property type="entry name" value="UDP-Glycosyltransferase/glycogen phosphorylase"/>
    <property type="match status" value="1"/>
</dbReference>
<dbReference type="PANTHER" id="PTHR46401">
    <property type="entry name" value="GLYCOSYLTRANSFERASE WBBK-RELATED"/>
    <property type="match status" value="1"/>
</dbReference>
<sequence length="367" mass="42476">MNKIVFLLPRSSREPIGGFKVVFEYANRLAADGFKVEIVYPRINDQRQFDTIHTLLYGQNFIYKKLTGKYKPRWFVLDKRIKQRWVWRLDNCKLGTNDTIVATSVETAFSLQRNKSKTHNQRTFYFIQDFENWSYTDEQVFESYRLPMQKLVVSRWLQQLITTCGEKAVWIPNGFDFSYFQLTTPPAQRNKYTLVCMYHQDARKDLPTAFKAMEKVKEKYPQLHITMFGAYPPPALPAGYTYYQRPNKALFNAIYNEAAIYVAASKIEGWGLTIGEAMQCGCAVACTDNKGYLEMAHHETTALVSAVGDAEALAQNIIRLIEDDALRERIARTGNTFIQGMDINQSYHQMKEELTRETPVEAQETAH</sequence>
<dbReference type="Gene3D" id="3.40.50.11090">
    <property type="match status" value="1"/>
</dbReference>
<dbReference type="PATRIC" id="fig|1127699.3.peg.736"/>
<evidence type="ECO:0000313" key="3">
    <source>
        <dbReference type="EMBL" id="EKY02355.1"/>
    </source>
</evidence>
<dbReference type="Pfam" id="PF00534">
    <property type="entry name" value="Glycos_transf_1"/>
    <property type="match status" value="1"/>
</dbReference>
<dbReference type="AlphaFoldDB" id="L1NGG5"/>
<comment type="caution">
    <text evidence="3">The sequence shown here is derived from an EMBL/GenBank/DDBJ whole genome shotgun (WGS) entry which is preliminary data.</text>
</comment>
<dbReference type="GO" id="GO:0009103">
    <property type="term" value="P:lipopolysaccharide biosynthetic process"/>
    <property type="evidence" value="ECO:0007669"/>
    <property type="project" value="TreeGrafter"/>
</dbReference>
<dbReference type="GO" id="GO:0016757">
    <property type="term" value="F:glycosyltransferase activity"/>
    <property type="evidence" value="ECO:0007669"/>
    <property type="project" value="InterPro"/>
</dbReference>
<feature type="domain" description="Glycosyl transferase family 1" evidence="2">
    <location>
        <begin position="191"/>
        <end position="334"/>
    </location>
</feature>
<protein>
    <submittedName>
        <fullName evidence="3">Glycosyltransferase, group 1 family protein</fullName>
    </submittedName>
</protein>
<evidence type="ECO:0000256" key="1">
    <source>
        <dbReference type="ARBA" id="ARBA00022679"/>
    </source>
</evidence>
<gene>
    <name evidence="3" type="ORF">HMPREF9151_00799</name>
</gene>
<dbReference type="Proteomes" id="UP000010433">
    <property type="component" value="Unassembled WGS sequence"/>
</dbReference>
<accession>L1NGG5</accession>
<evidence type="ECO:0000313" key="4">
    <source>
        <dbReference type="Proteomes" id="UP000010433"/>
    </source>
</evidence>
<dbReference type="PANTHER" id="PTHR46401:SF2">
    <property type="entry name" value="GLYCOSYLTRANSFERASE WBBK-RELATED"/>
    <property type="match status" value="1"/>
</dbReference>
<dbReference type="HOGENOM" id="CLU_009583_43_0_10"/>
<organism evidence="3 4">
    <name type="scientific">Hoylesella saccharolytica F0055</name>
    <dbReference type="NCBI Taxonomy" id="1127699"/>
    <lineage>
        <taxon>Bacteria</taxon>
        <taxon>Pseudomonadati</taxon>
        <taxon>Bacteroidota</taxon>
        <taxon>Bacteroidia</taxon>
        <taxon>Bacteroidales</taxon>
        <taxon>Prevotellaceae</taxon>
        <taxon>Hoylesella</taxon>
    </lineage>
</organism>
<dbReference type="STRING" id="1127699.HMPREF9151_00799"/>
<keyword evidence="1 3" id="KW-0808">Transferase</keyword>
<proteinExistence type="predicted"/>
<name>L1NGG5_9BACT</name>
<dbReference type="InterPro" id="IPR001296">
    <property type="entry name" value="Glyco_trans_1"/>
</dbReference>
<dbReference type="CDD" id="cd03801">
    <property type="entry name" value="GT4_PimA-like"/>
    <property type="match status" value="1"/>
</dbReference>
<evidence type="ECO:0000259" key="2">
    <source>
        <dbReference type="Pfam" id="PF00534"/>
    </source>
</evidence>
<reference evidence="3 4" key="1">
    <citation type="submission" date="2012-05" db="EMBL/GenBank/DDBJ databases">
        <authorList>
            <person name="Weinstock G."/>
            <person name="Sodergren E."/>
            <person name="Lobos E.A."/>
            <person name="Fulton L."/>
            <person name="Fulton R."/>
            <person name="Courtney L."/>
            <person name="Fronick C."/>
            <person name="O'Laughlin M."/>
            <person name="Godfrey J."/>
            <person name="Wilson R.M."/>
            <person name="Miner T."/>
            <person name="Farmer C."/>
            <person name="Delehaunty K."/>
            <person name="Cordes M."/>
            <person name="Minx P."/>
            <person name="Tomlinson C."/>
            <person name="Chen J."/>
            <person name="Wollam A."/>
            <person name="Pepin K.H."/>
            <person name="Bhonagiri V."/>
            <person name="Zhang X."/>
            <person name="Suruliraj S."/>
            <person name="Warren W."/>
            <person name="Mitreva M."/>
            <person name="Mardis E.R."/>
            <person name="Wilson R.K."/>
        </authorList>
    </citation>
    <scope>NUCLEOTIDE SEQUENCE [LARGE SCALE GENOMIC DNA]</scope>
    <source>
        <strain evidence="3 4">F0055</strain>
    </source>
</reference>
<dbReference type="EMBL" id="AMEP01000055">
    <property type="protein sequence ID" value="EKY02355.1"/>
    <property type="molecule type" value="Genomic_DNA"/>
</dbReference>
<keyword evidence="4" id="KW-1185">Reference proteome</keyword>
<dbReference type="Gene3D" id="3.40.50.2000">
    <property type="entry name" value="Glycogen Phosphorylase B"/>
    <property type="match status" value="1"/>
</dbReference>
<dbReference type="RefSeq" id="WP_009162009.1">
    <property type="nucleotide sequence ID" value="NZ_KB290980.1"/>
</dbReference>